<reference evidence="2 3" key="1">
    <citation type="submission" date="2015-01" db="EMBL/GenBank/DDBJ databases">
        <title>Evolution of Trichinella species and genotypes.</title>
        <authorList>
            <person name="Korhonen P.K."/>
            <person name="Edoardo P."/>
            <person name="Giuseppe L.R."/>
            <person name="Gasser R.B."/>
        </authorList>
    </citation>
    <scope>NUCLEOTIDE SEQUENCE [LARGE SCALE GENOMIC DNA]</scope>
    <source>
        <strain evidence="2">ISS37</strain>
    </source>
</reference>
<protein>
    <submittedName>
        <fullName evidence="2">Uncharacterized protein</fullName>
    </submittedName>
</protein>
<dbReference type="Proteomes" id="UP000054630">
    <property type="component" value="Unassembled WGS sequence"/>
</dbReference>
<organism evidence="2 3">
    <name type="scientific">Trichinella nelsoni</name>
    <dbReference type="NCBI Taxonomy" id="6336"/>
    <lineage>
        <taxon>Eukaryota</taxon>
        <taxon>Metazoa</taxon>
        <taxon>Ecdysozoa</taxon>
        <taxon>Nematoda</taxon>
        <taxon>Enoplea</taxon>
        <taxon>Dorylaimia</taxon>
        <taxon>Trichinellida</taxon>
        <taxon>Trichinellidae</taxon>
        <taxon>Trichinella</taxon>
    </lineage>
</organism>
<sequence length="67" mass="7730">MHIISSLELKSSSKAKISKKPTSSGQQLQRFSGQVDQDLISVIKFPELPIKRISKKYTYSYYLHELE</sequence>
<evidence type="ECO:0000256" key="1">
    <source>
        <dbReference type="SAM" id="MobiDB-lite"/>
    </source>
</evidence>
<dbReference type="EMBL" id="JYDL01000173">
    <property type="protein sequence ID" value="KRX14062.1"/>
    <property type="molecule type" value="Genomic_DNA"/>
</dbReference>
<name>A0A0V0RHR5_9BILA</name>
<comment type="caution">
    <text evidence="2">The sequence shown here is derived from an EMBL/GenBank/DDBJ whole genome shotgun (WGS) entry which is preliminary data.</text>
</comment>
<dbReference type="AlphaFoldDB" id="A0A0V0RHR5"/>
<proteinExistence type="predicted"/>
<feature type="region of interest" description="Disordered" evidence="1">
    <location>
        <begin position="1"/>
        <end position="29"/>
    </location>
</feature>
<feature type="compositionally biased region" description="Low complexity" evidence="1">
    <location>
        <begin position="1"/>
        <end position="24"/>
    </location>
</feature>
<evidence type="ECO:0000313" key="3">
    <source>
        <dbReference type="Proteomes" id="UP000054630"/>
    </source>
</evidence>
<accession>A0A0V0RHR5</accession>
<gene>
    <name evidence="2" type="ORF">T07_2093</name>
</gene>
<evidence type="ECO:0000313" key="2">
    <source>
        <dbReference type="EMBL" id="KRX14062.1"/>
    </source>
</evidence>
<keyword evidence="3" id="KW-1185">Reference proteome</keyword>